<evidence type="ECO:0000256" key="1">
    <source>
        <dbReference type="SAM" id="Phobius"/>
    </source>
</evidence>
<keyword evidence="1" id="KW-0472">Membrane</keyword>
<organism evidence="2 3">
    <name type="scientific">Brachyspira innocens</name>
    <dbReference type="NCBI Taxonomy" id="13264"/>
    <lineage>
        <taxon>Bacteria</taxon>
        <taxon>Pseudomonadati</taxon>
        <taxon>Spirochaetota</taxon>
        <taxon>Spirochaetia</taxon>
        <taxon>Brachyspirales</taxon>
        <taxon>Brachyspiraceae</taxon>
        <taxon>Brachyspira</taxon>
    </lineage>
</organism>
<dbReference type="Proteomes" id="UP001175147">
    <property type="component" value="Unassembled WGS sequence"/>
</dbReference>
<evidence type="ECO:0000313" key="2">
    <source>
        <dbReference type="EMBL" id="MDO7019270.1"/>
    </source>
</evidence>
<feature type="transmembrane region" description="Helical" evidence="1">
    <location>
        <begin position="7"/>
        <end position="27"/>
    </location>
</feature>
<dbReference type="RefSeq" id="WP_304385030.1">
    <property type="nucleotide sequence ID" value="NZ_JAUPBL010000028.1"/>
</dbReference>
<evidence type="ECO:0008006" key="4">
    <source>
        <dbReference type="Google" id="ProtNLM"/>
    </source>
</evidence>
<keyword evidence="3" id="KW-1185">Reference proteome</keyword>
<keyword evidence="1" id="KW-1133">Transmembrane helix</keyword>
<comment type="caution">
    <text evidence="2">The sequence shown here is derived from an EMBL/GenBank/DDBJ whole genome shotgun (WGS) entry which is preliminary data.</text>
</comment>
<sequence length="133" mass="15861">MKMVKVILFIAGIFMISASIFGFWHIFYTYKKYIHTVCIVEKLHRKKVYKYRKMRYEDTMVISYETDKYGKLYTTLESEYPFRKVGDKLILWYDPNYPRNIKLPISEGILSIFFAALGVICISTVIFLIKIKI</sequence>
<dbReference type="EMBL" id="JAUPBM010000003">
    <property type="protein sequence ID" value="MDO7019270.1"/>
    <property type="molecule type" value="Genomic_DNA"/>
</dbReference>
<reference evidence="2" key="1">
    <citation type="submission" date="2023-07" db="EMBL/GenBank/DDBJ databases">
        <title>Mucosal microbiota of week-old chicken and adult hens.</title>
        <authorList>
            <person name="Volf J."/>
            <person name="Karasova D."/>
            <person name="Crhanova M."/>
            <person name="Faldynova M."/>
            <person name="Prikrylova H."/>
            <person name="Zeman M."/>
            <person name="Babak V."/>
            <person name="Rajova J."/>
            <person name="Rychlik I."/>
        </authorList>
    </citation>
    <scope>NUCLEOTIDE SEQUENCE</scope>
    <source>
        <strain evidence="2">ET902</strain>
    </source>
</reference>
<protein>
    <recommendedName>
        <fullName evidence="4">DUF3592 domain-containing protein</fullName>
    </recommendedName>
</protein>
<proteinExistence type="predicted"/>
<accession>A0ABT8YUY1</accession>
<feature type="transmembrane region" description="Helical" evidence="1">
    <location>
        <begin position="108"/>
        <end position="129"/>
    </location>
</feature>
<name>A0ABT8YUY1_9SPIR</name>
<evidence type="ECO:0000313" key="3">
    <source>
        <dbReference type="Proteomes" id="UP001175147"/>
    </source>
</evidence>
<keyword evidence="1" id="KW-0812">Transmembrane</keyword>
<gene>
    <name evidence="2" type="ORF">Q5M86_00625</name>
</gene>